<feature type="transmembrane region" description="Helical" evidence="3">
    <location>
        <begin position="254"/>
        <end position="270"/>
    </location>
</feature>
<dbReference type="InterPro" id="IPR044842">
    <property type="entry name" value="ALKBH9B/ALKBH10B-like"/>
</dbReference>
<evidence type="ECO:0000256" key="2">
    <source>
        <dbReference type="SAM" id="MobiDB-lite"/>
    </source>
</evidence>
<dbReference type="AlphaFoldDB" id="A0A9Q0KAJ7"/>
<dbReference type="OrthoDB" id="271595at2759"/>
<name>A0A9Q0KAJ7_9MAGN</name>
<keyword evidence="5" id="KW-1185">Reference proteome</keyword>
<feature type="region of interest" description="Disordered" evidence="2">
    <location>
        <begin position="340"/>
        <end position="368"/>
    </location>
</feature>
<proteinExistence type="inferred from homology"/>
<keyword evidence="3" id="KW-0812">Transmembrane</keyword>
<dbReference type="GO" id="GO:0032451">
    <property type="term" value="F:demethylase activity"/>
    <property type="evidence" value="ECO:0007669"/>
    <property type="project" value="InterPro"/>
</dbReference>
<comment type="caution">
    <text evidence="4">The sequence shown here is derived from an EMBL/GenBank/DDBJ whole genome shotgun (WGS) entry which is preliminary data.</text>
</comment>
<dbReference type="SUPFAM" id="SSF51197">
    <property type="entry name" value="Clavaminate synthase-like"/>
    <property type="match status" value="1"/>
</dbReference>
<reference evidence="4" key="1">
    <citation type="journal article" date="2023" name="Plant J.">
        <title>The genome of the king protea, Protea cynaroides.</title>
        <authorList>
            <person name="Chang J."/>
            <person name="Duong T.A."/>
            <person name="Schoeman C."/>
            <person name="Ma X."/>
            <person name="Roodt D."/>
            <person name="Barker N."/>
            <person name="Li Z."/>
            <person name="Van de Peer Y."/>
            <person name="Mizrachi E."/>
        </authorList>
    </citation>
    <scope>NUCLEOTIDE SEQUENCE</scope>
    <source>
        <tissue evidence="4">Young leaves</tissue>
    </source>
</reference>
<dbReference type="GO" id="GO:0006402">
    <property type="term" value="P:mRNA catabolic process"/>
    <property type="evidence" value="ECO:0007669"/>
    <property type="project" value="InterPro"/>
</dbReference>
<gene>
    <name evidence="4" type="ORF">NE237_018695</name>
</gene>
<evidence type="ECO:0000313" key="5">
    <source>
        <dbReference type="Proteomes" id="UP001141806"/>
    </source>
</evidence>
<keyword evidence="3" id="KW-1133">Transmembrane helix</keyword>
<feature type="transmembrane region" description="Helical" evidence="3">
    <location>
        <begin position="290"/>
        <end position="312"/>
    </location>
</feature>
<sequence>MKEAVFGEKVESVTLFGRREEILELLSQGFCARCKGLLENRFQNLSNGRFDKLSSSNGNFYSVDSLSLYSPDKSSTSSIKKLRLHEYNAESSAQALEPVASTRHQMNYSDNLPHCDEFNDMLQVRRKKDSVYLEGIDGSPINIVKGLELHTKVFNELEQKKIVEYPKKWMSGKGCVTIQFGCCYNYAKRLVRWHVLPPTCVPNSCIVNIYDKGDCIPPHIDHHDFLRPFCTVSFLTECNILLGSSLEIKRPGQFFGQIVIPLLVGSVLVLNGNDVNIAKYCVPGVPRKRILLVCCRLYHITFSTISFISITFRKMDVNKMPFNFRHDPELQGLQPLAYSPSTKSPVQQVPRPNLIQQNKRVSSNDSEGLLGRASSPYYLREQDFPPLGGSKLM</sequence>
<dbReference type="Proteomes" id="UP001141806">
    <property type="component" value="Unassembled WGS sequence"/>
</dbReference>
<dbReference type="PANTHER" id="PTHR31447:SF1">
    <property type="entry name" value="OS06G0138200 PROTEIN"/>
    <property type="match status" value="1"/>
</dbReference>
<evidence type="ECO:0000256" key="1">
    <source>
        <dbReference type="ARBA" id="ARBA00007879"/>
    </source>
</evidence>
<dbReference type="EMBL" id="JAMYWD010000007">
    <property type="protein sequence ID" value="KAJ4966846.1"/>
    <property type="molecule type" value="Genomic_DNA"/>
</dbReference>
<evidence type="ECO:0000256" key="3">
    <source>
        <dbReference type="SAM" id="Phobius"/>
    </source>
</evidence>
<dbReference type="Gene3D" id="2.60.120.590">
    <property type="entry name" value="Alpha-ketoglutarate-dependent dioxygenase AlkB-like"/>
    <property type="match status" value="1"/>
</dbReference>
<evidence type="ECO:0000313" key="4">
    <source>
        <dbReference type="EMBL" id="KAJ4966846.1"/>
    </source>
</evidence>
<comment type="similarity">
    <text evidence="1">Belongs to the alkB family.</text>
</comment>
<protein>
    <submittedName>
        <fullName evidence="4">Uncharacterized protein</fullName>
    </submittedName>
</protein>
<dbReference type="InterPro" id="IPR037151">
    <property type="entry name" value="AlkB-like_sf"/>
</dbReference>
<accession>A0A9Q0KAJ7</accession>
<dbReference type="GO" id="GO:0003729">
    <property type="term" value="F:mRNA binding"/>
    <property type="evidence" value="ECO:0007669"/>
    <property type="project" value="InterPro"/>
</dbReference>
<keyword evidence="3" id="KW-0472">Membrane</keyword>
<dbReference type="PANTHER" id="PTHR31447">
    <property type="entry name" value="HYDROXYPROLINE-RICH GLYCOPROTEIN FAMILY PROTEIN-RELATED"/>
    <property type="match status" value="1"/>
</dbReference>
<feature type="compositionally biased region" description="Polar residues" evidence="2">
    <location>
        <begin position="354"/>
        <end position="366"/>
    </location>
</feature>
<organism evidence="4 5">
    <name type="scientific">Protea cynaroides</name>
    <dbReference type="NCBI Taxonomy" id="273540"/>
    <lineage>
        <taxon>Eukaryota</taxon>
        <taxon>Viridiplantae</taxon>
        <taxon>Streptophyta</taxon>
        <taxon>Embryophyta</taxon>
        <taxon>Tracheophyta</taxon>
        <taxon>Spermatophyta</taxon>
        <taxon>Magnoliopsida</taxon>
        <taxon>Proteales</taxon>
        <taxon>Proteaceae</taxon>
        <taxon>Protea</taxon>
    </lineage>
</organism>